<name>Q58MQ6_BPPRM</name>
<reference evidence="2 4" key="2">
    <citation type="submission" date="2009-10" db="EMBL/GenBank/DDBJ databases">
        <title>The Genome Sequence of Prochlorococcus phage P-SSM2.</title>
        <authorList>
            <consortium name="The Broad Institute Genome Sequencing Platform"/>
            <person name="Henn M.R."/>
            <person name="Sullivan M.S."/>
            <person name="Osburne M.S."/>
            <person name="Levin J."/>
            <person name="Malboeuf C."/>
            <person name="Casali M."/>
            <person name="Russ C."/>
            <person name="Lennon N."/>
            <person name="Chapman S.B."/>
            <person name="Erlich R."/>
            <person name="Young S.K."/>
            <person name="Koehrsen M."/>
            <person name="Yandava C."/>
            <person name="Zeng Q."/>
            <person name="Alvarado L."/>
            <person name="Anderson S."/>
            <person name="Berlin A."/>
            <person name="Borenstein D."/>
            <person name="Chen Z."/>
            <person name="Engels R."/>
            <person name="Freedman E."/>
            <person name="Gellesch M."/>
            <person name="Goldberg J."/>
            <person name="Green L."/>
            <person name="Griggs A."/>
            <person name="Gujja S."/>
            <person name="Heilman E.R."/>
            <person name="Heiman D."/>
            <person name="Hepburn T."/>
            <person name="Howarth C."/>
            <person name="Jen D."/>
            <person name="Larson L."/>
            <person name="Lewis B."/>
            <person name="Mehta T."/>
            <person name="Park D."/>
            <person name="Pearson M."/>
            <person name="Richards J."/>
            <person name="Rizzolo K."/>
            <person name="Roberts A."/>
            <person name="Ryan E."/>
            <person name="Saif S."/>
            <person name="Shea T."/>
            <person name="Shenoy N."/>
            <person name="Sisk P."/>
            <person name="Stolte C."/>
            <person name="Sykes S."/>
            <person name="Walk T."/>
            <person name="White J."/>
            <person name="Yu Q."/>
            <person name="Coleman M.L."/>
            <person name="Huang K.H."/>
            <person name="Weigele P.R."/>
            <person name="DeFrancesco A.S."/>
            <person name="Kern S.E."/>
            <person name="Thompson L.R."/>
            <person name="Fu R."/>
            <person name="Hombeck B."/>
            <person name="Chisholm S.W."/>
            <person name="Haas B."/>
            <person name="Nusbaum C."/>
            <person name="Birren B."/>
        </authorList>
    </citation>
    <scope>NUCLEOTIDE SEQUENCE [LARGE SCALE GENOMIC DNA]</scope>
    <source>
        <strain evidence="2">P-SSM2</strain>
    </source>
</reference>
<evidence type="ECO:0000313" key="2">
    <source>
        <dbReference type="EMBL" id="ACY75974.1"/>
    </source>
</evidence>
<evidence type="ECO:0000313" key="1">
    <source>
        <dbReference type="EMBL" id="AAX44476.1"/>
    </source>
</evidence>
<dbReference type="EMBL" id="AY939844">
    <property type="protein sequence ID" value="AAX44476.1"/>
    <property type="molecule type" value="Genomic_DNA"/>
</dbReference>
<dbReference type="KEGG" id="vg:3294233"/>
<dbReference type="EMBL" id="GU071092">
    <property type="protein sequence ID" value="ACY75974.1"/>
    <property type="molecule type" value="Genomic_DNA"/>
</dbReference>
<organism evidence="1 3">
    <name type="scientific">Prochlorococcus phage P-SSM2</name>
    <dbReference type="NCBI Taxonomy" id="268746"/>
    <lineage>
        <taxon>Viruses</taxon>
        <taxon>Duplodnaviria</taxon>
        <taxon>Heunggongvirae</taxon>
        <taxon>Uroviricota</taxon>
        <taxon>Caudoviricetes</taxon>
        <taxon>Pantevenvirales</taxon>
        <taxon>Kyanoviridae</taxon>
        <taxon>Salacisavirus</taxon>
        <taxon>Salacisavirus pssm2</taxon>
    </lineage>
</organism>
<organismHost>
    <name type="scientific">Prochlorococcus</name>
    <dbReference type="NCBI Taxonomy" id="1218"/>
</organismHost>
<reference evidence="1 3" key="3">
    <citation type="journal article" date="2010" name="Environ. Microbiol.">
        <title>Genomic analysis of oceanic cyanobacterial myoviruses compared with T4-like myoviruses from diverse hosts and environments.</title>
        <authorList>
            <person name="Sullivan M.B."/>
            <person name="Huang K.H."/>
            <person name="Ignacio-Espinoza J.C."/>
            <person name="Berlin A.M."/>
            <person name="Kelly L."/>
            <person name="Weigele P.R."/>
            <person name="DeFrancesco A.S."/>
            <person name="Kern S.E."/>
            <person name="Thompson L.R."/>
            <person name="Young S."/>
            <person name="Yandava C."/>
            <person name="Fu R."/>
            <person name="Krastins B."/>
            <person name="Chase M."/>
            <person name="Sarracino D."/>
            <person name="Osburne M.S."/>
            <person name="Henn M.R."/>
            <person name="Chisholm S.W."/>
        </authorList>
    </citation>
    <scope>NUCLEOTIDE SEQUENCE [LARGE SCALE GENOMIC DNA]</scope>
</reference>
<proteinExistence type="predicted"/>
<sequence length="51" mass="6231">MYYQLDYELDSHLDEIYDASSYSTHTHLDHHDEMYARRDTSYVTLAQRHHV</sequence>
<accession>Q58MQ6</accession>
<evidence type="ECO:0000313" key="4">
    <source>
        <dbReference type="Proteomes" id="UP000013923"/>
    </source>
</evidence>
<dbReference type="RefSeq" id="YP_214330.1">
    <property type="nucleotide sequence ID" value="NC_006883.2"/>
</dbReference>
<dbReference type="Proteomes" id="UP000000991">
    <property type="component" value="Segment"/>
</dbReference>
<dbReference type="Proteomes" id="UP000013923">
    <property type="component" value="Genome"/>
</dbReference>
<protein>
    <submittedName>
        <fullName evidence="1">Uncharacterized protein</fullName>
    </submittedName>
</protein>
<keyword evidence="3" id="KW-1185">Reference proteome</keyword>
<reference evidence="1 3" key="1">
    <citation type="journal article" date="2005" name="PLoS Biol.">
        <title>Three Prochlorococcus cyanophage genomes: signature features and ecological interpretations.</title>
        <authorList>
            <person name="Sullivan M.B."/>
            <person name="Coleman M.L."/>
            <person name="Weigele P."/>
            <person name="Rohwer F."/>
            <person name="Chisholm S.W."/>
        </authorList>
    </citation>
    <scope>NUCLEOTIDE SEQUENCE</scope>
</reference>
<gene>
    <name evidence="2" type="ORF">PCMG_00098</name>
    <name evidence="1" type="ORF">PSSM2_098</name>
</gene>
<evidence type="ECO:0000313" key="3">
    <source>
        <dbReference type="Proteomes" id="UP000000991"/>
    </source>
</evidence>
<dbReference type="GeneID" id="3294233"/>